<accession>A0AAV5VST9</accession>
<reference evidence="1" key="1">
    <citation type="submission" date="2023-10" db="EMBL/GenBank/DDBJ databases">
        <title>Genome assembly of Pristionchus species.</title>
        <authorList>
            <person name="Yoshida K."/>
            <person name="Sommer R.J."/>
        </authorList>
    </citation>
    <scope>NUCLEOTIDE SEQUENCE</scope>
    <source>
        <strain evidence="1">RS5133</strain>
    </source>
</reference>
<dbReference type="EMBL" id="BTSY01000004">
    <property type="protein sequence ID" value="GMT22565.1"/>
    <property type="molecule type" value="Genomic_DNA"/>
</dbReference>
<organism evidence="1 2">
    <name type="scientific">Pristionchus fissidentatus</name>
    <dbReference type="NCBI Taxonomy" id="1538716"/>
    <lineage>
        <taxon>Eukaryota</taxon>
        <taxon>Metazoa</taxon>
        <taxon>Ecdysozoa</taxon>
        <taxon>Nematoda</taxon>
        <taxon>Chromadorea</taxon>
        <taxon>Rhabditida</taxon>
        <taxon>Rhabditina</taxon>
        <taxon>Diplogasteromorpha</taxon>
        <taxon>Diplogasteroidea</taxon>
        <taxon>Neodiplogasteridae</taxon>
        <taxon>Pristionchus</taxon>
    </lineage>
</organism>
<sequence length="207" mass="23948">MHSTRFGYAFALSASNTLESEALRLGKVDVRVEGLQVDLRTRQRHDAEVLNEAHQSNEQLSPCQSLARALPFANAERDRALHQLLFQCYPVVGQVPLGPEPLRVHKHRVRLHDLVRVAVDHRVGGYSEALIFCINGRSMEQDWVGCDNIGAPLHLVDYGARVRHRSLQSHRRYAILPDSRVDFGTQFFLRLWVRRHEQHRPSQRRRR</sequence>
<evidence type="ECO:0000313" key="2">
    <source>
        <dbReference type="Proteomes" id="UP001432322"/>
    </source>
</evidence>
<protein>
    <submittedName>
        <fullName evidence="1">Uncharacterized protein</fullName>
    </submittedName>
</protein>
<name>A0AAV5VST9_9BILA</name>
<feature type="non-terminal residue" evidence="1">
    <location>
        <position position="207"/>
    </location>
</feature>
<evidence type="ECO:0000313" key="1">
    <source>
        <dbReference type="EMBL" id="GMT22565.1"/>
    </source>
</evidence>
<proteinExistence type="predicted"/>
<keyword evidence="2" id="KW-1185">Reference proteome</keyword>
<gene>
    <name evidence="1" type="ORF">PFISCL1PPCAC_13862</name>
</gene>
<dbReference type="Proteomes" id="UP001432322">
    <property type="component" value="Unassembled WGS sequence"/>
</dbReference>
<dbReference type="AlphaFoldDB" id="A0AAV5VST9"/>
<comment type="caution">
    <text evidence="1">The sequence shown here is derived from an EMBL/GenBank/DDBJ whole genome shotgun (WGS) entry which is preliminary data.</text>
</comment>